<feature type="domain" description="Acyltransferase 3" evidence="2">
    <location>
        <begin position="2"/>
        <end position="326"/>
    </location>
</feature>
<dbReference type="GO" id="GO:0000271">
    <property type="term" value="P:polysaccharide biosynthetic process"/>
    <property type="evidence" value="ECO:0007669"/>
    <property type="project" value="TreeGrafter"/>
</dbReference>
<evidence type="ECO:0000259" key="2">
    <source>
        <dbReference type="Pfam" id="PF01757"/>
    </source>
</evidence>
<dbReference type="InterPro" id="IPR002656">
    <property type="entry name" value="Acyl_transf_3_dom"/>
</dbReference>
<keyword evidence="1" id="KW-0812">Transmembrane</keyword>
<proteinExistence type="predicted"/>
<feature type="transmembrane region" description="Helical" evidence="1">
    <location>
        <begin position="35"/>
        <end position="56"/>
    </location>
</feature>
<feature type="transmembrane region" description="Helical" evidence="1">
    <location>
        <begin position="148"/>
        <end position="181"/>
    </location>
</feature>
<dbReference type="GO" id="GO:0016747">
    <property type="term" value="F:acyltransferase activity, transferring groups other than amino-acyl groups"/>
    <property type="evidence" value="ECO:0007669"/>
    <property type="project" value="InterPro"/>
</dbReference>
<protein>
    <submittedName>
        <fullName evidence="3">Acyltransferase</fullName>
    </submittedName>
</protein>
<gene>
    <name evidence="3" type="ORF">H9L13_10975</name>
</gene>
<feature type="transmembrane region" description="Helical" evidence="1">
    <location>
        <begin position="245"/>
        <end position="269"/>
    </location>
</feature>
<dbReference type="PANTHER" id="PTHR23028">
    <property type="entry name" value="ACETYLTRANSFERASE"/>
    <property type="match status" value="1"/>
</dbReference>
<dbReference type="PANTHER" id="PTHR23028:SF131">
    <property type="entry name" value="BLR2367 PROTEIN"/>
    <property type="match status" value="1"/>
</dbReference>
<keyword evidence="1" id="KW-0472">Membrane</keyword>
<feature type="transmembrane region" description="Helical" evidence="1">
    <location>
        <begin position="281"/>
        <end position="299"/>
    </location>
</feature>
<feature type="transmembrane region" description="Helical" evidence="1">
    <location>
        <begin position="311"/>
        <end position="332"/>
    </location>
</feature>
<keyword evidence="3" id="KW-0012">Acyltransferase</keyword>
<sequence length="361" mass="39691">MLRGVASLLVVFYHLKFGANQRLHFETVTSFFDRGYLWVDFFFILSGFVMSHVYVVNERALTRADLRSYFAARIARIVPLHIFLLLALLVFFMMKSVAQGAVDEHLQPPGLGSLLLTVPLLHLWPIVDSMPRWNIPSWSISAEMHAYLLFPAIVWCLSKAAALTNFAILTAACAFYLLIGFQAGSLDLTSGTALLRCFAGFLLGILCFNYRRYLAALDSLQLSLVQVGAAMALCLVLAFEVPDVLFIPPALLLVAATATDRGAVCSLLIGRAGMRLGDLSYGIYLVHVPILTVAALIWPKILNIAGLSDPSIIRSLWITLIIAAVLVTAEVLNRYIELPARRAVRAQLSGHHRVLRAAPGS</sequence>
<dbReference type="Proteomes" id="UP000515971">
    <property type="component" value="Chromosome"/>
</dbReference>
<keyword evidence="4" id="KW-1185">Reference proteome</keyword>
<dbReference type="KEGG" id="slut:H9L13_10975"/>
<evidence type="ECO:0000313" key="4">
    <source>
        <dbReference type="Proteomes" id="UP000515971"/>
    </source>
</evidence>
<accession>A0A7G9SH12</accession>
<reference evidence="3 4" key="1">
    <citation type="submission" date="2020-08" db="EMBL/GenBank/DDBJ databases">
        <title>Genome sequence of Sphingomonas lutea KCTC 23642T.</title>
        <authorList>
            <person name="Hyun D.-W."/>
            <person name="Bae J.-W."/>
        </authorList>
    </citation>
    <scope>NUCLEOTIDE SEQUENCE [LARGE SCALE GENOMIC DNA]</scope>
    <source>
        <strain evidence="3 4">KCTC 23642</strain>
    </source>
</reference>
<evidence type="ECO:0000256" key="1">
    <source>
        <dbReference type="SAM" id="Phobius"/>
    </source>
</evidence>
<dbReference type="InterPro" id="IPR050879">
    <property type="entry name" value="Acyltransferase_3"/>
</dbReference>
<feature type="transmembrane region" description="Helical" evidence="1">
    <location>
        <begin position="222"/>
        <end position="239"/>
    </location>
</feature>
<dbReference type="RefSeq" id="WP_187537729.1">
    <property type="nucleotide sequence ID" value="NZ_BAABJT010000001.1"/>
</dbReference>
<dbReference type="AlphaFoldDB" id="A0A7G9SH12"/>
<keyword evidence="1" id="KW-1133">Transmembrane helix</keyword>
<evidence type="ECO:0000313" key="3">
    <source>
        <dbReference type="EMBL" id="QNN67137.1"/>
    </source>
</evidence>
<keyword evidence="3" id="KW-0808">Transferase</keyword>
<feature type="transmembrane region" description="Helical" evidence="1">
    <location>
        <begin position="193"/>
        <end position="210"/>
    </location>
</feature>
<dbReference type="Pfam" id="PF01757">
    <property type="entry name" value="Acyl_transf_3"/>
    <property type="match status" value="1"/>
</dbReference>
<feature type="transmembrane region" description="Helical" evidence="1">
    <location>
        <begin position="77"/>
        <end position="98"/>
    </location>
</feature>
<dbReference type="EMBL" id="CP060718">
    <property type="protein sequence ID" value="QNN67137.1"/>
    <property type="molecule type" value="Genomic_DNA"/>
</dbReference>
<organism evidence="3 4">
    <name type="scientific">Sphingomonas lutea</name>
    <dbReference type="NCBI Taxonomy" id="1045317"/>
    <lineage>
        <taxon>Bacteria</taxon>
        <taxon>Pseudomonadati</taxon>
        <taxon>Pseudomonadota</taxon>
        <taxon>Alphaproteobacteria</taxon>
        <taxon>Sphingomonadales</taxon>
        <taxon>Sphingomonadaceae</taxon>
        <taxon>Sphingomonas</taxon>
    </lineage>
</organism>
<dbReference type="GO" id="GO:0016020">
    <property type="term" value="C:membrane"/>
    <property type="evidence" value="ECO:0007669"/>
    <property type="project" value="TreeGrafter"/>
</dbReference>
<name>A0A7G9SH12_9SPHN</name>